<dbReference type="GO" id="GO:0016987">
    <property type="term" value="F:sigma factor activity"/>
    <property type="evidence" value="ECO:0007669"/>
    <property type="project" value="UniProtKB-KW"/>
</dbReference>
<dbReference type="AlphaFoldDB" id="A0A2P6ASH6"/>
<dbReference type="PANTHER" id="PTHR43133:SF63">
    <property type="entry name" value="RNA POLYMERASE SIGMA FACTOR FECI-RELATED"/>
    <property type="match status" value="1"/>
</dbReference>
<dbReference type="OrthoDB" id="9797134at2"/>
<dbReference type="SUPFAM" id="SSF88659">
    <property type="entry name" value="Sigma3 and sigma4 domains of RNA polymerase sigma factors"/>
    <property type="match status" value="1"/>
</dbReference>
<keyword evidence="2" id="KW-0805">Transcription regulation</keyword>
<gene>
    <name evidence="7" type="ORF">C5O18_05915</name>
</gene>
<dbReference type="GO" id="GO:0003677">
    <property type="term" value="F:DNA binding"/>
    <property type="evidence" value="ECO:0007669"/>
    <property type="project" value="InterPro"/>
</dbReference>
<dbReference type="PANTHER" id="PTHR43133">
    <property type="entry name" value="RNA POLYMERASE ECF-TYPE SIGMA FACTO"/>
    <property type="match status" value="1"/>
</dbReference>
<evidence type="ECO:0000256" key="4">
    <source>
        <dbReference type="ARBA" id="ARBA00023163"/>
    </source>
</evidence>
<sequence length="160" mass="18073">MPSPSAQLAAATLPDTLYRHHQPWLTSWLRHRLGCRHRAEDLSQDTFLRLLARPDLMARAEIRPLLTTIAKGLMIDQYRRAALERAYHEALAALPPAYSPSAEEQLALLETLVEIDRLLDGLPGLVRRAFLMSQLDGMTYPDIARELGISVSSVQKYMAR</sequence>
<dbReference type="SUPFAM" id="SSF88946">
    <property type="entry name" value="Sigma2 domain of RNA polymerase sigma factors"/>
    <property type="match status" value="1"/>
</dbReference>
<dbReference type="NCBIfam" id="TIGR02937">
    <property type="entry name" value="sigma70-ECF"/>
    <property type="match status" value="1"/>
</dbReference>
<evidence type="ECO:0000259" key="6">
    <source>
        <dbReference type="Pfam" id="PF08281"/>
    </source>
</evidence>
<evidence type="ECO:0000256" key="2">
    <source>
        <dbReference type="ARBA" id="ARBA00023015"/>
    </source>
</evidence>
<dbReference type="RefSeq" id="WP_105192337.1">
    <property type="nucleotide sequence ID" value="NZ_PTQZ01000120.1"/>
</dbReference>
<comment type="caution">
    <text evidence="7">The sequence shown here is derived from an EMBL/GenBank/DDBJ whole genome shotgun (WGS) entry which is preliminary data.</text>
</comment>
<evidence type="ECO:0000313" key="7">
    <source>
        <dbReference type="EMBL" id="PQA42487.1"/>
    </source>
</evidence>
<dbReference type="InterPro" id="IPR007627">
    <property type="entry name" value="RNA_pol_sigma70_r2"/>
</dbReference>
<dbReference type="EMBL" id="PTQZ01000120">
    <property type="protein sequence ID" value="PQA42487.1"/>
    <property type="molecule type" value="Genomic_DNA"/>
</dbReference>
<protein>
    <submittedName>
        <fullName evidence="7">RNA polymerase subunit sigma</fullName>
    </submittedName>
</protein>
<dbReference type="Gene3D" id="1.10.10.10">
    <property type="entry name" value="Winged helix-like DNA-binding domain superfamily/Winged helix DNA-binding domain"/>
    <property type="match status" value="1"/>
</dbReference>
<evidence type="ECO:0000256" key="3">
    <source>
        <dbReference type="ARBA" id="ARBA00023082"/>
    </source>
</evidence>
<dbReference type="Pfam" id="PF08281">
    <property type="entry name" value="Sigma70_r4_2"/>
    <property type="match status" value="1"/>
</dbReference>
<dbReference type="InterPro" id="IPR014284">
    <property type="entry name" value="RNA_pol_sigma-70_dom"/>
</dbReference>
<comment type="similarity">
    <text evidence="1">Belongs to the sigma-70 factor family. ECF subfamily.</text>
</comment>
<evidence type="ECO:0000259" key="5">
    <source>
        <dbReference type="Pfam" id="PF04542"/>
    </source>
</evidence>
<organism evidence="7 8">
    <name type="scientific">Amnimonas aquatica</name>
    <dbReference type="NCBI Taxonomy" id="2094561"/>
    <lineage>
        <taxon>Bacteria</taxon>
        <taxon>Pseudomonadati</taxon>
        <taxon>Pseudomonadota</taxon>
        <taxon>Gammaproteobacteria</taxon>
        <taxon>Moraxellales</taxon>
        <taxon>Moraxellaceae</taxon>
        <taxon>Amnimonas</taxon>
    </lineage>
</organism>
<dbReference type="InterPro" id="IPR013249">
    <property type="entry name" value="RNA_pol_sigma70_r4_t2"/>
</dbReference>
<dbReference type="GO" id="GO:0006352">
    <property type="term" value="P:DNA-templated transcription initiation"/>
    <property type="evidence" value="ECO:0007669"/>
    <property type="project" value="InterPro"/>
</dbReference>
<dbReference type="InterPro" id="IPR013325">
    <property type="entry name" value="RNA_pol_sigma_r2"/>
</dbReference>
<feature type="domain" description="RNA polymerase sigma factor 70 region 4 type 2" evidence="6">
    <location>
        <begin position="113"/>
        <end position="160"/>
    </location>
</feature>
<dbReference type="Pfam" id="PF04542">
    <property type="entry name" value="Sigma70_r2"/>
    <property type="match status" value="1"/>
</dbReference>
<evidence type="ECO:0000256" key="1">
    <source>
        <dbReference type="ARBA" id="ARBA00010641"/>
    </source>
</evidence>
<keyword evidence="3" id="KW-0731">Sigma factor</keyword>
<accession>A0A2P6ASH6</accession>
<dbReference type="Proteomes" id="UP000243900">
    <property type="component" value="Unassembled WGS sequence"/>
</dbReference>
<dbReference type="NCBIfam" id="NF009180">
    <property type="entry name" value="PRK12528.1"/>
    <property type="match status" value="1"/>
</dbReference>
<feature type="non-terminal residue" evidence="7">
    <location>
        <position position="160"/>
    </location>
</feature>
<dbReference type="InterPro" id="IPR013324">
    <property type="entry name" value="RNA_pol_sigma_r3/r4-like"/>
</dbReference>
<evidence type="ECO:0000313" key="8">
    <source>
        <dbReference type="Proteomes" id="UP000243900"/>
    </source>
</evidence>
<dbReference type="InterPro" id="IPR036388">
    <property type="entry name" value="WH-like_DNA-bd_sf"/>
</dbReference>
<reference evidence="8" key="1">
    <citation type="submission" date="2018-02" db="EMBL/GenBank/DDBJ databases">
        <title>Genome sequencing of Solimonas sp. HR-BB.</title>
        <authorList>
            <person name="Lee Y."/>
            <person name="Jeon C.O."/>
        </authorList>
    </citation>
    <scope>NUCLEOTIDE SEQUENCE [LARGE SCALE GENOMIC DNA]</scope>
    <source>
        <strain evidence="8">HR-E</strain>
    </source>
</reference>
<feature type="domain" description="RNA polymerase sigma-70 region 2" evidence="5">
    <location>
        <begin position="17"/>
        <end position="82"/>
    </location>
</feature>
<keyword evidence="8" id="KW-1185">Reference proteome</keyword>
<dbReference type="InterPro" id="IPR039425">
    <property type="entry name" value="RNA_pol_sigma-70-like"/>
</dbReference>
<proteinExistence type="inferred from homology"/>
<keyword evidence="4" id="KW-0804">Transcription</keyword>
<name>A0A2P6ASH6_9GAMM</name>
<dbReference type="Gene3D" id="1.10.1740.10">
    <property type="match status" value="1"/>
</dbReference>